<proteinExistence type="predicted"/>
<accession>A0A967AFC8</accession>
<organism evidence="2 3">
    <name type="scientific">Psychroflexus maritimus</name>
    <dbReference type="NCBI Taxonomy" id="2714865"/>
    <lineage>
        <taxon>Bacteria</taxon>
        <taxon>Pseudomonadati</taxon>
        <taxon>Bacteroidota</taxon>
        <taxon>Flavobacteriia</taxon>
        <taxon>Flavobacteriales</taxon>
        <taxon>Flavobacteriaceae</taxon>
        <taxon>Psychroflexus</taxon>
    </lineage>
</organism>
<dbReference type="InterPro" id="IPR021255">
    <property type="entry name" value="DUF2807"/>
</dbReference>
<name>A0A967AFC8_9FLAO</name>
<evidence type="ECO:0000259" key="1">
    <source>
        <dbReference type="Pfam" id="PF10988"/>
    </source>
</evidence>
<dbReference type="RefSeq" id="WP_166400768.1">
    <property type="nucleotide sequence ID" value="NZ_JAANAS010000072.1"/>
</dbReference>
<feature type="domain" description="Putative auto-transporter adhesin head GIN" evidence="1">
    <location>
        <begin position="29"/>
        <end position="210"/>
    </location>
</feature>
<reference evidence="2" key="1">
    <citation type="submission" date="2020-03" db="EMBL/GenBank/DDBJ databases">
        <title>Psychroflexus Maritimus sp. nov., isolate from marine sediment.</title>
        <authorList>
            <person name="Zhong Y.-L."/>
        </authorList>
    </citation>
    <scope>NUCLEOTIDE SEQUENCE</scope>
    <source>
        <strain evidence="2">C1</strain>
    </source>
</reference>
<gene>
    <name evidence="2" type="ORF">G7034_09730</name>
</gene>
<dbReference type="Pfam" id="PF10988">
    <property type="entry name" value="DUF2807"/>
    <property type="match status" value="1"/>
</dbReference>
<protein>
    <submittedName>
        <fullName evidence="2">DUF2807 domain-containing protein</fullName>
    </submittedName>
</protein>
<dbReference type="Proteomes" id="UP000643701">
    <property type="component" value="Unassembled WGS sequence"/>
</dbReference>
<sequence>MKQIIYILIGLLSFLFLGAQERVELVEGEFNKLKVSSGIIAEVIYGASKNKVEIGGFDRDEINIRLRRDELRISLPLNYLFSNSDTEVKIYITSATSIEATSAAELIVSGDIHQEQIHFKAVEGASIQALAIKVNQLEIYTLTGGAIQLKGKTNHQKVTVKTGGEYEGSSLKSKTTLVEVSYKGFAKVYASQECNAKVIAGGEIAIHGSPSEFDEETKLGGLIKKVIQK</sequence>
<evidence type="ECO:0000313" key="3">
    <source>
        <dbReference type="Proteomes" id="UP000643701"/>
    </source>
</evidence>
<comment type="caution">
    <text evidence="2">The sequence shown here is derived from an EMBL/GenBank/DDBJ whole genome shotgun (WGS) entry which is preliminary data.</text>
</comment>
<dbReference type="EMBL" id="JAANAS010000072">
    <property type="protein sequence ID" value="NGZ90533.1"/>
    <property type="molecule type" value="Genomic_DNA"/>
</dbReference>
<evidence type="ECO:0000313" key="2">
    <source>
        <dbReference type="EMBL" id="NGZ90533.1"/>
    </source>
</evidence>
<dbReference type="AlphaFoldDB" id="A0A967AFC8"/>
<dbReference type="Gene3D" id="2.160.20.120">
    <property type="match status" value="1"/>
</dbReference>
<keyword evidence="3" id="KW-1185">Reference proteome</keyword>